<comment type="function">
    <text evidence="7">Plays a role in the regulation of phosphate uptake.</text>
</comment>
<keyword evidence="4 7" id="KW-0813">Transport</keyword>
<evidence type="ECO:0000256" key="4">
    <source>
        <dbReference type="ARBA" id="ARBA00022448"/>
    </source>
</evidence>
<dbReference type="InterPro" id="IPR026022">
    <property type="entry name" value="PhoU_dom"/>
</dbReference>
<dbReference type="GO" id="GO:0030643">
    <property type="term" value="P:intracellular phosphate ion homeostasis"/>
    <property type="evidence" value="ECO:0007669"/>
    <property type="project" value="InterPro"/>
</dbReference>
<comment type="subcellular location">
    <subcellularLocation>
        <location evidence="1 7">Cytoplasm</location>
    </subcellularLocation>
</comment>
<dbReference type="SUPFAM" id="SSF109755">
    <property type="entry name" value="PhoU-like"/>
    <property type="match status" value="1"/>
</dbReference>
<comment type="similarity">
    <text evidence="2 7">Belongs to the PhoU family.</text>
</comment>
<feature type="domain" description="PhoU" evidence="8">
    <location>
        <begin position="120"/>
        <end position="205"/>
    </location>
</feature>
<dbReference type="GO" id="GO:0045936">
    <property type="term" value="P:negative regulation of phosphate metabolic process"/>
    <property type="evidence" value="ECO:0007669"/>
    <property type="project" value="InterPro"/>
</dbReference>
<gene>
    <name evidence="9" type="primary">phoU</name>
    <name evidence="9" type="ORF">H9808_04260</name>
</gene>
<evidence type="ECO:0000256" key="1">
    <source>
        <dbReference type="ARBA" id="ARBA00004496"/>
    </source>
</evidence>
<evidence type="ECO:0000256" key="7">
    <source>
        <dbReference type="PIRNR" id="PIRNR003107"/>
    </source>
</evidence>
<evidence type="ECO:0000313" key="9">
    <source>
        <dbReference type="EMBL" id="HIZ70959.1"/>
    </source>
</evidence>
<keyword evidence="5 7" id="KW-0963">Cytoplasm</keyword>
<evidence type="ECO:0000256" key="2">
    <source>
        <dbReference type="ARBA" id="ARBA00008107"/>
    </source>
</evidence>
<reference evidence="9" key="1">
    <citation type="journal article" date="2021" name="PeerJ">
        <title>Extensive microbial diversity within the chicken gut microbiome revealed by metagenomics and culture.</title>
        <authorList>
            <person name="Gilroy R."/>
            <person name="Ravi A."/>
            <person name="Getino M."/>
            <person name="Pursley I."/>
            <person name="Horton D.L."/>
            <person name="Alikhan N.F."/>
            <person name="Baker D."/>
            <person name="Gharbi K."/>
            <person name="Hall N."/>
            <person name="Watson M."/>
            <person name="Adriaenssens E.M."/>
            <person name="Foster-Nyarko E."/>
            <person name="Jarju S."/>
            <person name="Secka A."/>
            <person name="Antonio M."/>
            <person name="Oren A."/>
            <person name="Chaudhuri R.R."/>
            <person name="La Ragione R."/>
            <person name="Hildebrand F."/>
            <person name="Pallen M.J."/>
        </authorList>
    </citation>
    <scope>NUCLEOTIDE SEQUENCE</scope>
    <source>
        <strain evidence="9">CHK169-4300</strain>
    </source>
</reference>
<organism evidence="9 10">
    <name type="scientific">Candidatus Atopostipes pullistercoris</name>
    <dbReference type="NCBI Taxonomy" id="2838467"/>
    <lineage>
        <taxon>Bacteria</taxon>
        <taxon>Bacillati</taxon>
        <taxon>Bacillota</taxon>
        <taxon>Bacilli</taxon>
        <taxon>Lactobacillales</taxon>
        <taxon>Carnobacteriaceae</taxon>
        <taxon>Atopostipes</taxon>
    </lineage>
</organism>
<dbReference type="PIRSF" id="PIRSF003107">
    <property type="entry name" value="PhoU"/>
    <property type="match status" value="1"/>
</dbReference>
<dbReference type="PANTHER" id="PTHR42930:SF3">
    <property type="entry name" value="PHOSPHATE-SPECIFIC TRANSPORT SYSTEM ACCESSORY PROTEIN PHOU"/>
    <property type="match status" value="1"/>
</dbReference>
<evidence type="ECO:0000259" key="8">
    <source>
        <dbReference type="Pfam" id="PF01895"/>
    </source>
</evidence>
<keyword evidence="6 7" id="KW-0592">Phosphate transport</keyword>
<proteinExistence type="inferred from homology"/>
<protein>
    <recommendedName>
        <fullName evidence="7">Phosphate-specific transport system accessory protein PhoU</fullName>
    </recommendedName>
</protein>
<dbReference type="AlphaFoldDB" id="A0A9D2JYT8"/>
<evidence type="ECO:0000256" key="3">
    <source>
        <dbReference type="ARBA" id="ARBA00011738"/>
    </source>
</evidence>
<dbReference type="InterPro" id="IPR038078">
    <property type="entry name" value="PhoU-like_sf"/>
</dbReference>
<dbReference type="GO" id="GO:0006817">
    <property type="term" value="P:phosphate ion transport"/>
    <property type="evidence" value="ECO:0007669"/>
    <property type="project" value="UniProtKB-KW"/>
</dbReference>
<evidence type="ECO:0000256" key="5">
    <source>
        <dbReference type="ARBA" id="ARBA00022490"/>
    </source>
</evidence>
<dbReference type="Proteomes" id="UP000824106">
    <property type="component" value="Unassembled WGS sequence"/>
</dbReference>
<dbReference type="PANTHER" id="PTHR42930">
    <property type="entry name" value="PHOSPHATE-SPECIFIC TRANSPORT SYSTEM ACCESSORY PROTEIN PHOU"/>
    <property type="match status" value="1"/>
</dbReference>
<dbReference type="Gene3D" id="1.20.58.220">
    <property type="entry name" value="Phosphate transport system protein phou homolog 2, domain 2"/>
    <property type="match status" value="1"/>
</dbReference>
<comment type="subunit">
    <text evidence="3 7">Homodimer.</text>
</comment>
<feature type="domain" description="PhoU" evidence="8">
    <location>
        <begin position="16"/>
        <end position="103"/>
    </location>
</feature>
<dbReference type="FunFam" id="1.20.58.220:FF:000004">
    <property type="entry name" value="Phosphate-specific transport system accessory protein PhoU"/>
    <property type="match status" value="1"/>
</dbReference>
<accession>A0A9D2JYT8</accession>
<comment type="caution">
    <text evidence="9">The sequence shown here is derived from an EMBL/GenBank/DDBJ whole genome shotgun (WGS) entry which is preliminary data.</text>
</comment>
<sequence>MRSIFDEKLAEIHRELSQLGRMVNEAIYKSVKALINHDAELAQEVIDGDIKINQKENEIDRKCYEIIALEHPTASDLRRVLAVMRASADLERMGDHAVNISRVTINVKGNKRDAGLEKQIAQIGDKINTMCTDIIDAFVDFDVAKAKATTQRDDEIDEQYHQLRMSSIELMKSDPESVLAAADYSFVGMHLERMGDYITNIAEWIVYLDTGEIVDLD</sequence>
<dbReference type="EMBL" id="DXAZ01000058">
    <property type="protein sequence ID" value="HIZ70959.1"/>
    <property type="molecule type" value="Genomic_DNA"/>
</dbReference>
<evidence type="ECO:0000256" key="6">
    <source>
        <dbReference type="ARBA" id="ARBA00022592"/>
    </source>
</evidence>
<reference evidence="9" key="2">
    <citation type="submission" date="2021-04" db="EMBL/GenBank/DDBJ databases">
        <authorList>
            <person name="Gilroy R."/>
        </authorList>
    </citation>
    <scope>NUCLEOTIDE SEQUENCE</scope>
    <source>
        <strain evidence="9">CHK169-4300</strain>
    </source>
</reference>
<dbReference type="Pfam" id="PF01895">
    <property type="entry name" value="PhoU"/>
    <property type="match status" value="2"/>
</dbReference>
<dbReference type="NCBIfam" id="TIGR02135">
    <property type="entry name" value="phoU_full"/>
    <property type="match status" value="1"/>
</dbReference>
<evidence type="ECO:0000313" key="10">
    <source>
        <dbReference type="Proteomes" id="UP000824106"/>
    </source>
</evidence>
<dbReference type="GO" id="GO:0005737">
    <property type="term" value="C:cytoplasm"/>
    <property type="evidence" value="ECO:0007669"/>
    <property type="project" value="UniProtKB-SubCell"/>
</dbReference>
<name>A0A9D2JYT8_9LACT</name>
<dbReference type="InterPro" id="IPR028366">
    <property type="entry name" value="PhoU"/>
</dbReference>